<dbReference type="GO" id="GO:0008233">
    <property type="term" value="F:peptidase activity"/>
    <property type="evidence" value="ECO:0007669"/>
    <property type="project" value="UniProtKB-KW"/>
</dbReference>
<comment type="similarity">
    <text evidence="1">Belongs to the SOS response-associated peptidase family.</text>
</comment>
<dbReference type="SUPFAM" id="SSF143081">
    <property type="entry name" value="BB1717-like"/>
    <property type="match status" value="1"/>
</dbReference>
<dbReference type="InterPro" id="IPR003738">
    <property type="entry name" value="SRAP"/>
</dbReference>
<dbReference type="PANTHER" id="PTHR13604">
    <property type="entry name" value="DC12-RELATED"/>
    <property type="match status" value="1"/>
</dbReference>
<accession>A0A6J6V329</accession>
<reference evidence="8" key="1">
    <citation type="submission" date="2020-05" db="EMBL/GenBank/DDBJ databases">
        <authorList>
            <person name="Chiriac C."/>
            <person name="Salcher M."/>
            <person name="Ghai R."/>
            <person name="Kavagutti S V."/>
        </authorList>
    </citation>
    <scope>NUCLEOTIDE SEQUENCE</scope>
</reference>
<proteinExistence type="inferred from homology"/>
<dbReference type="InterPro" id="IPR036590">
    <property type="entry name" value="SRAP-like"/>
</dbReference>
<dbReference type="GO" id="GO:0016829">
    <property type="term" value="F:lyase activity"/>
    <property type="evidence" value="ECO:0007669"/>
    <property type="project" value="UniProtKB-KW"/>
</dbReference>
<evidence type="ECO:0000256" key="7">
    <source>
        <dbReference type="ARBA" id="ARBA00023239"/>
    </source>
</evidence>
<gene>
    <name evidence="8" type="ORF">UFOPK2872_00860</name>
</gene>
<dbReference type="GO" id="GO:0003697">
    <property type="term" value="F:single-stranded DNA binding"/>
    <property type="evidence" value="ECO:0007669"/>
    <property type="project" value="InterPro"/>
</dbReference>
<evidence type="ECO:0000313" key="8">
    <source>
        <dbReference type="EMBL" id="CAB4766024.1"/>
    </source>
</evidence>
<name>A0A6J6V329_9ZZZZ</name>
<dbReference type="AlphaFoldDB" id="A0A6J6V329"/>
<evidence type="ECO:0000256" key="4">
    <source>
        <dbReference type="ARBA" id="ARBA00022801"/>
    </source>
</evidence>
<evidence type="ECO:0000256" key="5">
    <source>
        <dbReference type="ARBA" id="ARBA00023124"/>
    </source>
</evidence>
<organism evidence="8">
    <name type="scientific">freshwater metagenome</name>
    <dbReference type="NCBI Taxonomy" id="449393"/>
    <lineage>
        <taxon>unclassified sequences</taxon>
        <taxon>metagenomes</taxon>
        <taxon>ecological metagenomes</taxon>
    </lineage>
</organism>
<dbReference type="GO" id="GO:0106300">
    <property type="term" value="P:protein-DNA covalent cross-linking repair"/>
    <property type="evidence" value="ECO:0007669"/>
    <property type="project" value="InterPro"/>
</dbReference>
<dbReference type="GO" id="GO:0006508">
    <property type="term" value="P:proteolysis"/>
    <property type="evidence" value="ECO:0007669"/>
    <property type="project" value="UniProtKB-KW"/>
</dbReference>
<evidence type="ECO:0000256" key="2">
    <source>
        <dbReference type="ARBA" id="ARBA00022670"/>
    </source>
</evidence>
<dbReference type="PANTHER" id="PTHR13604:SF0">
    <property type="entry name" value="ABASIC SITE PROCESSING PROTEIN HMCES"/>
    <property type="match status" value="1"/>
</dbReference>
<protein>
    <submittedName>
        <fullName evidence="8">Unannotated protein</fullName>
    </submittedName>
</protein>
<keyword evidence="6" id="KW-0238">DNA-binding</keyword>
<keyword evidence="4" id="KW-0378">Hydrolase</keyword>
<keyword evidence="5" id="KW-0190">Covalent protein-DNA linkage</keyword>
<evidence type="ECO:0000256" key="1">
    <source>
        <dbReference type="ARBA" id="ARBA00008136"/>
    </source>
</evidence>
<keyword evidence="7" id="KW-0456">Lyase</keyword>
<dbReference type="Pfam" id="PF02586">
    <property type="entry name" value="SRAP"/>
    <property type="match status" value="1"/>
</dbReference>
<keyword evidence="2" id="KW-0645">Protease</keyword>
<sequence length="105" mass="11677">MLAIAGLWTTWGSGDNAYVSCTAITTQASEQISEIHHRMPLLLDKAGLATWLSKDVKIDFDEIKISEQLRVKIQSVSTRVNNARNDDPSLVEYAVIDESQPLSLF</sequence>
<dbReference type="Gene3D" id="3.90.1680.10">
    <property type="entry name" value="SOS response associated peptidase-like"/>
    <property type="match status" value="1"/>
</dbReference>
<keyword evidence="3" id="KW-0227">DNA damage</keyword>
<evidence type="ECO:0000256" key="6">
    <source>
        <dbReference type="ARBA" id="ARBA00023125"/>
    </source>
</evidence>
<evidence type="ECO:0000256" key="3">
    <source>
        <dbReference type="ARBA" id="ARBA00022763"/>
    </source>
</evidence>
<dbReference type="EMBL" id="CAEZZM010000101">
    <property type="protein sequence ID" value="CAB4766024.1"/>
    <property type="molecule type" value="Genomic_DNA"/>
</dbReference>